<dbReference type="NCBIfam" id="TIGR01850">
    <property type="entry name" value="argC"/>
    <property type="match status" value="1"/>
</dbReference>
<dbReference type="SUPFAM" id="SSF55347">
    <property type="entry name" value="Glyceraldehyde-3-phosphate dehydrogenase-like, C-terminal domain"/>
    <property type="match status" value="1"/>
</dbReference>
<reference evidence="10 11" key="1">
    <citation type="journal article" date="2015" name="Stand. Genomic Sci.">
        <title>Genomic Encyclopedia of Bacterial and Archaeal Type Strains, Phase III: the genomes of soil and plant-associated and newly described type strains.</title>
        <authorList>
            <person name="Whitman W.B."/>
            <person name="Woyke T."/>
            <person name="Klenk H.P."/>
            <person name="Zhou Y."/>
            <person name="Lilburn T.G."/>
            <person name="Beck B.J."/>
            <person name="De Vos P."/>
            <person name="Vandamme P."/>
            <person name="Eisen J.A."/>
            <person name="Garrity G."/>
            <person name="Hugenholtz P."/>
            <person name="Kyrpides N.C."/>
        </authorList>
    </citation>
    <scope>NUCLEOTIDE SEQUENCE [LARGE SCALE GENOMIC DNA]</scope>
    <source>
        <strain evidence="10 11">CV53</strain>
    </source>
</reference>
<evidence type="ECO:0000313" key="10">
    <source>
        <dbReference type="EMBL" id="TCN27895.1"/>
    </source>
</evidence>
<feature type="domain" description="Semialdehyde dehydrogenase NAD-binding" evidence="9">
    <location>
        <begin position="2"/>
        <end position="140"/>
    </location>
</feature>
<comment type="subcellular location">
    <subcellularLocation>
        <location evidence="7">Cytoplasm</location>
    </subcellularLocation>
</comment>
<evidence type="ECO:0000256" key="3">
    <source>
        <dbReference type="ARBA" id="ARBA00022605"/>
    </source>
</evidence>
<keyword evidence="11" id="KW-1185">Reference proteome</keyword>
<evidence type="ECO:0000256" key="7">
    <source>
        <dbReference type="HAMAP-Rule" id="MF_00150"/>
    </source>
</evidence>
<dbReference type="CDD" id="cd23934">
    <property type="entry name" value="AGPR_1_C"/>
    <property type="match status" value="1"/>
</dbReference>
<dbReference type="InterPro" id="IPR023013">
    <property type="entry name" value="AGPR_AS"/>
</dbReference>
<dbReference type="InterPro" id="IPR000706">
    <property type="entry name" value="AGPR_type-1"/>
</dbReference>
<dbReference type="SMART" id="SM00859">
    <property type="entry name" value="Semialdhyde_dh"/>
    <property type="match status" value="1"/>
</dbReference>
<dbReference type="CDD" id="cd17895">
    <property type="entry name" value="AGPR_1_N"/>
    <property type="match status" value="1"/>
</dbReference>
<dbReference type="InterPro" id="IPR058924">
    <property type="entry name" value="AGPR_dimerisation_dom"/>
</dbReference>
<dbReference type="UniPathway" id="UPA00068">
    <property type="reaction ID" value="UER00108"/>
</dbReference>
<comment type="caution">
    <text evidence="10">The sequence shown here is derived from an EMBL/GenBank/DDBJ whole genome shotgun (WGS) entry which is preliminary data.</text>
</comment>
<dbReference type="GO" id="GO:0005737">
    <property type="term" value="C:cytoplasm"/>
    <property type="evidence" value="ECO:0007669"/>
    <property type="project" value="UniProtKB-SubCell"/>
</dbReference>
<dbReference type="GO" id="GO:0003942">
    <property type="term" value="F:N-acetyl-gamma-glutamyl-phosphate reductase activity"/>
    <property type="evidence" value="ECO:0007669"/>
    <property type="project" value="UniProtKB-UniRule"/>
</dbReference>
<evidence type="ECO:0000256" key="5">
    <source>
        <dbReference type="ARBA" id="ARBA00023002"/>
    </source>
</evidence>
<evidence type="ECO:0000313" key="11">
    <source>
        <dbReference type="Proteomes" id="UP000295689"/>
    </source>
</evidence>
<dbReference type="Proteomes" id="UP000295689">
    <property type="component" value="Unassembled WGS sequence"/>
</dbReference>
<evidence type="ECO:0000256" key="6">
    <source>
        <dbReference type="ARBA" id="ARBA00050557"/>
    </source>
</evidence>
<dbReference type="GO" id="GO:0051287">
    <property type="term" value="F:NAD binding"/>
    <property type="evidence" value="ECO:0007669"/>
    <property type="project" value="InterPro"/>
</dbReference>
<keyword evidence="3 7" id="KW-0028">Amino-acid biosynthesis</keyword>
<evidence type="ECO:0000256" key="1">
    <source>
        <dbReference type="ARBA" id="ARBA00004862"/>
    </source>
</evidence>
<sequence>MKVAVIGTTGYGGGELIRILHNHPVFNIHSIHSSRDEMPITDEFPHLGNIFEDSLKKIDTDAIAEEADLVFLATPSGVSGKLAEEFSVKDIQVVDLSGDLRLTNPDDYQNWYKHTPVKSETLSQAVYGLSEWNREEIKQAKVIANPGCYPTATLLGLGPVAAEGFLDPANIIIDAKSGVSGAGKSLSRTTAFSEMNDNFKIYKVNEHQHIPEIEQQLFKWDGGLSPVTFSTHLLPITRGIMATIYVKLKKEARTSEVIELYRETYKNHPFVRVRKEGQFPGVKEVCGSNYCDIGVHADQRTGRLTIVSVIDNLMKGAAGQAVQNANLMNGINEKAGLDFIPMYP</sequence>
<dbReference type="Pfam" id="PF22698">
    <property type="entry name" value="Semialdhyde_dhC_1"/>
    <property type="match status" value="1"/>
</dbReference>
<dbReference type="EC" id="1.2.1.38" evidence="7"/>
<dbReference type="PROSITE" id="PS01224">
    <property type="entry name" value="ARGC"/>
    <property type="match status" value="1"/>
</dbReference>
<dbReference type="SUPFAM" id="SSF51735">
    <property type="entry name" value="NAD(P)-binding Rossmann-fold domains"/>
    <property type="match status" value="1"/>
</dbReference>
<dbReference type="EMBL" id="SLVV01000001">
    <property type="protein sequence ID" value="TCN27895.1"/>
    <property type="molecule type" value="Genomic_DNA"/>
</dbReference>
<dbReference type="InterPro" id="IPR050085">
    <property type="entry name" value="AGPR"/>
</dbReference>
<dbReference type="Pfam" id="PF01118">
    <property type="entry name" value="Semialdhyde_dh"/>
    <property type="match status" value="1"/>
</dbReference>
<dbReference type="PANTHER" id="PTHR32338:SF10">
    <property type="entry name" value="N-ACETYL-GAMMA-GLUTAMYL-PHOSPHATE REDUCTASE, CHLOROPLASTIC-RELATED"/>
    <property type="match status" value="1"/>
</dbReference>
<accession>A0A4R2BMF5</accession>
<organism evidence="10 11">
    <name type="scientific">Mesobacillus foraminis</name>
    <dbReference type="NCBI Taxonomy" id="279826"/>
    <lineage>
        <taxon>Bacteria</taxon>
        <taxon>Bacillati</taxon>
        <taxon>Bacillota</taxon>
        <taxon>Bacilli</taxon>
        <taxon>Bacillales</taxon>
        <taxon>Bacillaceae</taxon>
        <taxon>Mesobacillus</taxon>
    </lineage>
</organism>
<keyword evidence="2 7" id="KW-0055">Arginine biosynthesis</keyword>
<proteinExistence type="inferred from homology"/>
<dbReference type="GO" id="GO:0070401">
    <property type="term" value="F:NADP+ binding"/>
    <property type="evidence" value="ECO:0007669"/>
    <property type="project" value="InterPro"/>
</dbReference>
<evidence type="ECO:0000259" key="9">
    <source>
        <dbReference type="SMART" id="SM00859"/>
    </source>
</evidence>
<name>A0A4R2BMF5_9BACI</name>
<dbReference type="PANTHER" id="PTHR32338">
    <property type="entry name" value="N-ACETYL-GAMMA-GLUTAMYL-PHOSPHATE REDUCTASE, CHLOROPLASTIC-RELATED-RELATED"/>
    <property type="match status" value="1"/>
</dbReference>
<keyword evidence="7" id="KW-0963">Cytoplasm</keyword>
<comment type="similarity">
    <text evidence="7">Belongs to the NAGSA dehydrogenase family. Type 1 subfamily.</text>
</comment>
<feature type="active site" evidence="7 8">
    <location>
        <position position="148"/>
    </location>
</feature>
<evidence type="ECO:0000256" key="4">
    <source>
        <dbReference type="ARBA" id="ARBA00022857"/>
    </source>
</evidence>
<dbReference type="Gene3D" id="3.40.50.720">
    <property type="entry name" value="NAD(P)-binding Rossmann-like Domain"/>
    <property type="match status" value="1"/>
</dbReference>
<evidence type="ECO:0000256" key="8">
    <source>
        <dbReference type="PROSITE-ProRule" id="PRU10010"/>
    </source>
</evidence>
<dbReference type="Gene3D" id="3.30.360.10">
    <property type="entry name" value="Dihydrodipicolinate Reductase, domain 2"/>
    <property type="match status" value="1"/>
</dbReference>
<dbReference type="InterPro" id="IPR036291">
    <property type="entry name" value="NAD(P)-bd_dom_sf"/>
</dbReference>
<dbReference type="AlphaFoldDB" id="A0A4R2BMF5"/>
<comment type="pathway">
    <text evidence="1 7">Amino-acid biosynthesis; L-arginine biosynthesis; N(2)-acetyl-L-ornithine from L-glutamate: step 3/4.</text>
</comment>
<keyword evidence="4 7" id="KW-0521">NADP</keyword>
<evidence type="ECO:0000256" key="2">
    <source>
        <dbReference type="ARBA" id="ARBA00022571"/>
    </source>
</evidence>
<dbReference type="InterPro" id="IPR000534">
    <property type="entry name" value="Semialdehyde_DH_NAD-bd"/>
</dbReference>
<comment type="function">
    <text evidence="7">Catalyzes the NADPH-dependent reduction of N-acetyl-5-glutamyl phosphate to yield N-acetyl-L-glutamate 5-semialdehyde.</text>
</comment>
<protein>
    <recommendedName>
        <fullName evidence="7">N-acetyl-gamma-glutamyl-phosphate reductase</fullName>
        <shortName evidence="7">AGPR</shortName>
        <ecNumber evidence="7">1.2.1.38</ecNumber>
    </recommendedName>
    <alternativeName>
        <fullName evidence="7">N-acetyl-glutamate semialdehyde dehydrogenase</fullName>
        <shortName evidence="7">NAGSA dehydrogenase</shortName>
    </alternativeName>
</protein>
<gene>
    <name evidence="7" type="primary">argC</name>
    <name evidence="10" type="ORF">EV146_101225</name>
</gene>
<keyword evidence="5 7" id="KW-0560">Oxidoreductase</keyword>
<dbReference type="GO" id="GO:0006526">
    <property type="term" value="P:L-arginine biosynthetic process"/>
    <property type="evidence" value="ECO:0007669"/>
    <property type="project" value="UniProtKB-UniRule"/>
</dbReference>
<dbReference type="FunFam" id="3.30.360.10:FF:000014">
    <property type="entry name" value="N-acetyl-gamma-glutamyl-phosphate reductase"/>
    <property type="match status" value="1"/>
</dbReference>
<comment type="catalytic activity">
    <reaction evidence="6 7">
        <text>N-acetyl-L-glutamate 5-semialdehyde + phosphate + NADP(+) = N-acetyl-L-glutamyl 5-phosphate + NADPH + H(+)</text>
        <dbReference type="Rhea" id="RHEA:21588"/>
        <dbReference type="ChEBI" id="CHEBI:15378"/>
        <dbReference type="ChEBI" id="CHEBI:29123"/>
        <dbReference type="ChEBI" id="CHEBI:43474"/>
        <dbReference type="ChEBI" id="CHEBI:57783"/>
        <dbReference type="ChEBI" id="CHEBI:57936"/>
        <dbReference type="ChEBI" id="CHEBI:58349"/>
        <dbReference type="EC" id="1.2.1.38"/>
    </reaction>
</comment>
<dbReference type="HAMAP" id="MF_00150">
    <property type="entry name" value="ArgC_type1"/>
    <property type="match status" value="1"/>
</dbReference>
<dbReference type="RefSeq" id="WP_132000919.1">
    <property type="nucleotide sequence ID" value="NZ_JABUHM010000006.1"/>
</dbReference>